<gene>
    <name evidence="1" type="ORF">JFY71_01975</name>
</gene>
<dbReference type="EMBL" id="CP066744">
    <property type="protein sequence ID" value="QQK08334.1"/>
    <property type="molecule type" value="Genomic_DNA"/>
</dbReference>
<name>A0AC61MRW5_9FIRM</name>
<organism evidence="1 2">
    <name type="scientific">Miniphocaeibacter halophilus</name>
    <dbReference type="NCBI Taxonomy" id="2931922"/>
    <lineage>
        <taxon>Bacteria</taxon>
        <taxon>Bacillati</taxon>
        <taxon>Bacillota</taxon>
        <taxon>Tissierellia</taxon>
        <taxon>Tissierellales</taxon>
        <taxon>Peptoniphilaceae</taxon>
        <taxon>Miniphocaeibacter</taxon>
    </lineage>
</organism>
<proteinExistence type="predicted"/>
<keyword evidence="2" id="KW-1185">Reference proteome</keyword>
<dbReference type="Proteomes" id="UP000595814">
    <property type="component" value="Chromosome"/>
</dbReference>
<evidence type="ECO:0000313" key="1">
    <source>
        <dbReference type="EMBL" id="QQK08334.1"/>
    </source>
</evidence>
<protein>
    <submittedName>
        <fullName evidence="1">Uncharacterized protein</fullName>
    </submittedName>
</protein>
<accession>A0AC61MRW5</accession>
<reference evidence="1 2" key="1">
    <citation type="journal article" date="2022" name="Int. J. Syst. Evol. Microbiol.">
        <title>Miniphocaeibacter halophilus sp. nov., an ammonium-tolerant acetate-producing bacterium isolated from a biogas system.</title>
        <authorList>
            <person name="Schnurer A."/>
            <person name="Singh A."/>
            <person name="Bi S."/>
            <person name="Qiao W."/>
            <person name="Westerholm M."/>
        </authorList>
    </citation>
    <scope>NUCLEOTIDE SEQUENCE [LARGE SCALE GENOMIC DNA]</scope>
    <source>
        <strain evidence="1 2">AMB_01</strain>
    </source>
</reference>
<sequence length="84" mass="9520">MNALRIVNTISIVLVIITWESIGKKINKKTKYVGLFVSFLTISNIAQFFLSNIDLDSVITSLLMSLIVVLLSFFNDLNKEKIKK</sequence>
<evidence type="ECO:0000313" key="2">
    <source>
        <dbReference type="Proteomes" id="UP000595814"/>
    </source>
</evidence>